<feature type="transmembrane region" description="Helical" evidence="15">
    <location>
        <begin position="139"/>
        <end position="160"/>
    </location>
</feature>
<dbReference type="NCBIfam" id="TIGR00867">
    <property type="entry name" value="deg-1"/>
    <property type="match status" value="1"/>
</dbReference>
<evidence type="ECO:0000256" key="15">
    <source>
        <dbReference type="SAM" id="Phobius"/>
    </source>
</evidence>
<evidence type="ECO:0000256" key="4">
    <source>
        <dbReference type="ARBA" id="ARBA00022461"/>
    </source>
</evidence>
<dbReference type="EMBL" id="LIAE01010439">
    <property type="protein sequence ID" value="PAV61047.1"/>
    <property type="molecule type" value="Genomic_DNA"/>
</dbReference>
<evidence type="ECO:0000256" key="5">
    <source>
        <dbReference type="ARBA" id="ARBA00022692"/>
    </source>
</evidence>
<evidence type="ECO:0000313" key="17">
    <source>
        <dbReference type="Proteomes" id="UP000218231"/>
    </source>
</evidence>
<dbReference type="STRING" id="2018661.A0A2A2JH99"/>
<gene>
    <name evidence="16" type="ORF">WR25_10364</name>
</gene>
<dbReference type="InterPro" id="IPR004726">
    <property type="entry name" value="Deg-1"/>
</dbReference>
<comment type="subcellular location">
    <subcellularLocation>
        <location evidence="1">Membrane</location>
        <topology evidence="1">Multi-pass membrane protein</topology>
    </subcellularLocation>
</comment>
<evidence type="ECO:0000256" key="11">
    <source>
        <dbReference type="ARBA" id="ARBA00023201"/>
    </source>
</evidence>
<dbReference type="OrthoDB" id="5874059at2759"/>
<feature type="region of interest" description="Disordered" evidence="14">
    <location>
        <begin position="778"/>
        <end position="833"/>
    </location>
</feature>
<comment type="similarity">
    <text evidence="2 13">Belongs to the amiloride-sensitive sodium channel (TC 1.A.6) family.</text>
</comment>
<evidence type="ECO:0000256" key="8">
    <source>
        <dbReference type="ARBA" id="ARBA00023065"/>
    </source>
</evidence>
<feature type="transmembrane region" description="Helical" evidence="15">
    <location>
        <begin position="842"/>
        <end position="866"/>
    </location>
</feature>
<feature type="compositionally biased region" description="Basic and acidic residues" evidence="14">
    <location>
        <begin position="889"/>
        <end position="905"/>
    </location>
</feature>
<proteinExistence type="inferred from homology"/>
<dbReference type="AlphaFoldDB" id="A0A2A2JH99"/>
<feature type="compositionally biased region" description="Polar residues" evidence="14">
    <location>
        <begin position="26"/>
        <end position="41"/>
    </location>
</feature>
<comment type="caution">
    <text evidence="16">The sequence shown here is derived from an EMBL/GenBank/DDBJ whole genome shotgun (WGS) entry which is preliminary data.</text>
</comment>
<keyword evidence="10" id="KW-0325">Glycoprotein</keyword>
<evidence type="ECO:0000256" key="14">
    <source>
        <dbReference type="SAM" id="MobiDB-lite"/>
    </source>
</evidence>
<feature type="region of interest" description="Disordered" evidence="14">
    <location>
        <begin position="1"/>
        <end position="42"/>
    </location>
</feature>
<evidence type="ECO:0000256" key="1">
    <source>
        <dbReference type="ARBA" id="ARBA00004141"/>
    </source>
</evidence>
<keyword evidence="6 15" id="KW-1133">Transmembrane helix</keyword>
<dbReference type="Gene3D" id="1.10.287.770">
    <property type="entry name" value="YojJ-like"/>
    <property type="match status" value="1"/>
</dbReference>
<evidence type="ECO:0000256" key="10">
    <source>
        <dbReference type="ARBA" id="ARBA00023180"/>
    </source>
</evidence>
<keyword evidence="11 13" id="KW-0739">Sodium transport</keyword>
<dbReference type="PROSITE" id="PS01206">
    <property type="entry name" value="ASC"/>
    <property type="match status" value="1"/>
</dbReference>
<keyword evidence="12 13" id="KW-0407">Ion channel</keyword>
<dbReference type="PRINTS" id="PR01078">
    <property type="entry name" value="AMINACHANNEL"/>
</dbReference>
<dbReference type="PANTHER" id="PTHR11690">
    <property type="entry name" value="AMILORIDE-SENSITIVE SODIUM CHANNEL-RELATED"/>
    <property type="match status" value="1"/>
</dbReference>
<feature type="region of interest" description="Disordered" evidence="14">
    <location>
        <begin position="871"/>
        <end position="953"/>
    </location>
</feature>
<evidence type="ECO:0000256" key="6">
    <source>
        <dbReference type="ARBA" id="ARBA00022989"/>
    </source>
</evidence>
<keyword evidence="3 13" id="KW-0813">Transport</keyword>
<dbReference type="GO" id="GO:0005886">
    <property type="term" value="C:plasma membrane"/>
    <property type="evidence" value="ECO:0007669"/>
    <property type="project" value="TreeGrafter"/>
</dbReference>
<keyword evidence="5 13" id="KW-0812">Transmembrane</keyword>
<sequence>MDGNEEGGQIAFETPEVVQNRRNRSTEQSIGKRSSMYSGRQASEDSRNIRFVDKDIILPATTMLMAPIERQDSRRGSFDLKSFARRFSVNPDYLRRHGLTKIRVRGHLDWDQMIHRFERQSTFHGVCHAANAPNRRWRIFWYMAFAICLTCLLLQIFFIISRYLSYAKTVDLDLKFKNAPFPSITLCNLNPYKLSAVNANPTTRAMLDAYARRIGSGDKREGIASAITGKLISRVRRQKRKTARRRSKARYLQAFAQCLCDVNLITGERKGSCFGAYQGKIAVQLNESVRTFGNLQPSRCLCQLDMVSKTLWPCFPYNSWKEKLCAECVDGSGHCPMRFYKGNEQYEKIKDQVDLCLCHREYNHCVQTREDSVILEIDPNDELDTLNVTQRAEWQKQLQKNIPTTTTTTEAPEIAAALGFDDEEIKDDIAIVAKAQENLMFTVGEMSSGDKEKMSYDLDEFVLKCMFNQKDCDMPNDFKLHYDNTYGNCFTFNHNRTAEVTSHRAGANYGLRVLLYANVSEYLPTSEAVGFRITVHDKNVAPFPDAFGYSAPTGFMSSFGVRMKQFIRLEPPHGQCKKEANKTLTYEGFSYSVEACHRLCAQHEIIKKCSCADPNYPIPKQEREEGIDPCHATNNKQRECLKNTTLAIGEIYAKNDEGIPDCKCHQPCHETNYEVTYSAARWPSGSAKVMECKPGEHMCLEKYRVNAAMVQIFYEELNYETLSESEAYSITSVLADIGGMTGLWIGASVISLLELFALFVFATQAYVKKKKEEKAAASGSQPQLLLPSKSNSSKNSQASRKTSKSSQNSKNRLSIQDIKSIKSNHSSKSRNKATMRVHQEQMLVVAIWLLAKNFLVYVNMMKWALYGLSNSDESNREEGEGDGEGEREDEVHKEEPYYDKPFERRSTRRHKGDRRHKAGVEGHEGEASGLIASAEKPPEQPEEGPTEPGETAE</sequence>
<feature type="compositionally biased region" description="Low complexity" evidence="14">
    <location>
        <begin position="778"/>
        <end position="799"/>
    </location>
</feature>
<dbReference type="InterPro" id="IPR001873">
    <property type="entry name" value="ENaC"/>
</dbReference>
<dbReference type="InterPro" id="IPR020903">
    <property type="entry name" value="ENaC_CS"/>
</dbReference>
<protein>
    <recommendedName>
        <fullName evidence="18">Degenerin</fullName>
    </recommendedName>
</protein>
<dbReference type="PANTHER" id="PTHR11690:SF279">
    <property type="entry name" value="DEGENERIN-LIKE PROTEIN UNC-105"/>
    <property type="match status" value="1"/>
</dbReference>
<feature type="compositionally biased region" description="Acidic residues" evidence="14">
    <location>
        <begin position="879"/>
        <end position="888"/>
    </location>
</feature>
<accession>A0A2A2JH99</accession>
<reference evidence="16 17" key="1">
    <citation type="journal article" date="2017" name="Curr. Biol.">
        <title>Genome architecture and evolution of a unichromosomal asexual nematode.</title>
        <authorList>
            <person name="Fradin H."/>
            <person name="Zegar C."/>
            <person name="Gutwein M."/>
            <person name="Lucas J."/>
            <person name="Kovtun M."/>
            <person name="Corcoran D."/>
            <person name="Baugh L.R."/>
            <person name="Kiontke K."/>
            <person name="Gunsalus K."/>
            <person name="Fitch D.H."/>
            <person name="Piano F."/>
        </authorList>
    </citation>
    <scope>NUCLEOTIDE SEQUENCE [LARGE SCALE GENOMIC DNA]</scope>
    <source>
        <strain evidence="16">PF1309</strain>
    </source>
</reference>
<keyword evidence="4 13" id="KW-0894">Sodium channel</keyword>
<dbReference type="Proteomes" id="UP000218231">
    <property type="component" value="Unassembled WGS sequence"/>
</dbReference>
<evidence type="ECO:0000256" key="7">
    <source>
        <dbReference type="ARBA" id="ARBA00023053"/>
    </source>
</evidence>
<organism evidence="16 17">
    <name type="scientific">Diploscapter pachys</name>
    <dbReference type="NCBI Taxonomy" id="2018661"/>
    <lineage>
        <taxon>Eukaryota</taxon>
        <taxon>Metazoa</taxon>
        <taxon>Ecdysozoa</taxon>
        <taxon>Nematoda</taxon>
        <taxon>Chromadorea</taxon>
        <taxon>Rhabditida</taxon>
        <taxon>Rhabditina</taxon>
        <taxon>Rhabditomorpha</taxon>
        <taxon>Rhabditoidea</taxon>
        <taxon>Rhabditidae</taxon>
        <taxon>Diploscapter</taxon>
    </lineage>
</organism>
<evidence type="ECO:0000256" key="2">
    <source>
        <dbReference type="ARBA" id="ARBA00007193"/>
    </source>
</evidence>
<keyword evidence="7" id="KW-0915">Sodium</keyword>
<feature type="transmembrane region" description="Helical" evidence="15">
    <location>
        <begin position="742"/>
        <end position="762"/>
    </location>
</feature>
<dbReference type="GO" id="GO:0015280">
    <property type="term" value="F:ligand-gated sodium channel activity"/>
    <property type="evidence" value="ECO:0007669"/>
    <property type="project" value="TreeGrafter"/>
</dbReference>
<evidence type="ECO:0000256" key="3">
    <source>
        <dbReference type="ARBA" id="ARBA00022448"/>
    </source>
</evidence>
<dbReference type="FunFam" id="1.10.287.770:FF:000001">
    <property type="entry name" value="Acid-sensing ion channel subunit 1"/>
    <property type="match status" value="1"/>
</dbReference>
<dbReference type="Gene3D" id="2.60.470.10">
    <property type="entry name" value="Acid-sensing ion channels like domains"/>
    <property type="match status" value="1"/>
</dbReference>
<evidence type="ECO:0008006" key="18">
    <source>
        <dbReference type="Google" id="ProtNLM"/>
    </source>
</evidence>
<evidence type="ECO:0000313" key="16">
    <source>
        <dbReference type="EMBL" id="PAV61047.1"/>
    </source>
</evidence>
<feature type="compositionally biased region" description="Acidic residues" evidence="14">
    <location>
        <begin position="940"/>
        <end position="953"/>
    </location>
</feature>
<evidence type="ECO:0000256" key="13">
    <source>
        <dbReference type="RuleBase" id="RU000679"/>
    </source>
</evidence>
<keyword evidence="17" id="KW-1185">Reference proteome</keyword>
<keyword evidence="9 15" id="KW-0472">Membrane</keyword>
<feature type="compositionally biased region" description="Polar residues" evidence="14">
    <location>
        <begin position="804"/>
        <end position="814"/>
    </location>
</feature>
<evidence type="ECO:0000256" key="9">
    <source>
        <dbReference type="ARBA" id="ARBA00023136"/>
    </source>
</evidence>
<keyword evidence="8 13" id="KW-0406">Ion transport</keyword>
<feature type="compositionally biased region" description="Basic residues" evidence="14">
    <location>
        <begin position="906"/>
        <end position="917"/>
    </location>
</feature>
<name>A0A2A2JH99_9BILA</name>
<dbReference type="Pfam" id="PF00858">
    <property type="entry name" value="ASC"/>
    <property type="match status" value="1"/>
</dbReference>
<evidence type="ECO:0000256" key="12">
    <source>
        <dbReference type="ARBA" id="ARBA00023303"/>
    </source>
</evidence>